<feature type="transmembrane region" description="Helical" evidence="9">
    <location>
        <begin position="264"/>
        <end position="285"/>
    </location>
</feature>
<feature type="domain" description="Ammonium transporter AmtB-like" evidence="10">
    <location>
        <begin position="51"/>
        <end position="431"/>
    </location>
</feature>
<dbReference type="Gene3D" id="1.10.3430.10">
    <property type="entry name" value="Ammonium transporter AmtB like domains"/>
    <property type="match status" value="1"/>
</dbReference>
<reference evidence="11 12" key="1">
    <citation type="submission" date="2016-07" db="EMBL/GenBank/DDBJ databases">
        <title>Pervasive Adenine N6-methylation of Active Genes in Fungi.</title>
        <authorList>
            <consortium name="DOE Joint Genome Institute"/>
            <person name="Mondo S.J."/>
            <person name="Dannebaum R.O."/>
            <person name="Kuo R.C."/>
            <person name="Labutti K."/>
            <person name="Haridas S."/>
            <person name="Kuo A."/>
            <person name="Salamov A."/>
            <person name="Ahrendt S.R."/>
            <person name="Lipzen A."/>
            <person name="Sullivan W."/>
            <person name="Andreopoulos W.B."/>
            <person name="Clum A."/>
            <person name="Lindquist E."/>
            <person name="Daum C."/>
            <person name="Ramamoorthy G.K."/>
            <person name="Gryganskyi A."/>
            <person name="Culley D."/>
            <person name="Magnuson J.K."/>
            <person name="James T.Y."/>
            <person name="O'Malley M.A."/>
            <person name="Stajich J.E."/>
            <person name="Spatafora J.W."/>
            <person name="Visel A."/>
            <person name="Grigoriev I.V."/>
        </authorList>
    </citation>
    <scope>NUCLEOTIDE SEQUENCE [LARGE SCALE GENOMIC DNA]</scope>
    <source>
        <strain evidence="11 12">62-1032</strain>
    </source>
</reference>
<protein>
    <submittedName>
        <fullName evidence="11">Ammonium transporter AmtB-like domain-containing protein</fullName>
    </submittedName>
</protein>
<dbReference type="InterPro" id="IPR018047">
    <property type="entry name" value="Ammonium_transpt_CS"/>
</dbReference>
<keyword evidence="5 9" id="KW-1133">Transmembrane helix</keyword>
<dbReference type="EMBL" id="MCGR01000092">
    <property type="protein sequence ID" value="ORY55168.1"/>
    <property type="molecule type" value="Genomic_DNA"/>
</dbReference>
<dbReference type="STRING" id="106004.A0A1Y2D7B2"/>
<dbReference type="GO" id="GO:0008519">
    <property type="term" value="F:ammonium channel activity"/>
    <property type="evidence" value="ECO:0007669"/>
    <property type="project" value="InterPro"/>
</dbReference>
<dbReference type="Proteomes" id="UP000193467">
    <property type="component" value="Unassembled WGS sequence"/>
</dbReference>
<feature type="transmembrane region" description="Helical" evidence="9">
    <location>
        <begin position="297"/>
        <end position="318"/>
    </location>
</feature>
<evidence type="ECO:0000256" key="2">
    <source>
        <dbReference type="ARBA" id="ARBA00005887"/>
    </source>
</evidence>
<dbReference type="PROSITE" id="PS01219">
    <property type="entry name" value="AMMONIUM_TRANSP"/>
    <property type="match status" value="1"/>
</dbReference>
<dbReference type="OrthoDB" id="534912at2759"/>
<evidence type="ECO:0000256" key="8">
    <source>
        <dbReference type="SAM" id="MobiDB-lite"/>
    </source>
</evidence>
<evidence type="ECO:0000256" key="9">
    <source>
        <dbReference type="SAM" id="Phobius"/>
    </source>
</evidence>
<dbReference type="InterPro" id="IPR001905">
    <property type="entry name" value="Ammonium_transpt"/>
</dbReference>
<feature type="transmembrane region" description="Helical" evidence="9">
    <location>
        <begin position="50"/>
        <end position="70"/>
    </location>
</feature>
<comment type="subcellular location">
    <subcellularLocation>
        <location evidence="1">Membrane</location>
        <topology evidence="1">Multi-pass membrane protein</topology>
    </subcellularLocation>
</comment>
<evidence type="ECO:0000256" key="3">
    <source>
        <dbReference type="ARBA" id="ARBA00022448"/>
    </source>
</evidence>
<feature type="transmembrane region" description="Helical" evidence="9">
    <location>
        <begin position="235"/>
        <end position="252"/>
    </location>
</feature>
<keyword evidence="12" id="KW-1185">Reference proteome</keyword>
<accession>A0A1Y2D7B2</accession>
<dbReference type="PANTHER" id="PTHR43029:SF1">
    <property type="entry name" value="AMMONIUM TRANSPORTER AMTB-LIKE DOMAIN-CONTAINING PROTEIN"/>
    <property type="match status" value="1"/>
</dbReference>
<dbReference type="InterPro" id="IPR029020">
    <property type="entry name" value="Ammonium/urea_transptr"/>
</dbReference>
<comment type="similarity">
    <text evidence="2">Belongs to the ammonia transporter channel (TC 1.A.11.2) family.</text>
</comment>
<dbReference type="PANTHER" id="PTHR43029">
    <property type="entry name" value="AMMONIUM TRANSPORTER MEP2"/>
    <property type="match status" value="1"/>
</dbReference>
<feature type="transmembrane region" description="Helical" evidence="9">
    <location>
        <begin position="381"/>
        <end position="402"/>
    </location>
</feature>
<feature type="region of interest" description="Disordered" evidence="8">
    <location>
        <begin position="471"/>
        <end position="514"/>
    </location>
</feature>
<evidence type="ECO:0000259" key="10">
    <source>
        <dbReference type="Pfam" id="PF00909"/>
    </source>
</evidence>
<keyword evidence="4 9" id="KW-0812">Transmembrane</keyword>
<feature type="transmembrane region" description="Helical" evidence="9">
    <location>
        <begin position="77"/>
        <end position="97"/>
    </location>
</feature>
<organism evidence="11 12">
    <name type="scientific">Leucosporidium creatinivorum</name>
    <dbReference type="NCBI Taxonomy" id="106004"/>
    <lineage>
        <taxon>Eukaryota</taxon>
        <taxon>Fungi</taxon>
        <taxon>Dikarya</taxon>
        <taxon>Basidiomycota</taxon>
        <taxon>Pucciniomycotina</taxon>
        <taxon>Microbotryomycetes</taxon>
        <taxon>Leucosporidiales</taxon>
        <taxon>Leucosporidium</taxon>
    </lineage>
</organism>
<dbReference type="InParanoid" id="A0A1Y2D7B2"/>
<evidence type="ECO:0000256" key="5">
    <source>
        <dbReference type="ARBA" id="ARBA00022989"/>
    </source>
</evidence>
<feature type="transmembrane region" description="Helical" evidence="9">
    <location>
        <begin position="159"/>
        <end position="182"/>
    </location>
</feature>
<dbReference type="InterPro" id="IPR024041">
    <property type="entry name" value="NH4_transpt_AmtB-like_dom"/>
</dbReference>
<name>A0A1Y2D7B2_9BASI</name>
<dbReference type="Pfam" id="PF00909">
    <property type="entry name" value="Ammonium_transp"/>
    <property type="match status" value="1"/>
</dbReference>
<evidence type="ECO:0000256" key="4">
    <source>
        <dbReference type="ARBA" id="ARBA00022692"/>
    </source>
</evidence>
<comment type="caution">
    <text evidence="11">The sequence shown here is derived from an EMBL/GenBank/DDBJ whole genome shotgun (WGS) entry which is preliminary data.</text>
</comment>
<evidence type="ECO:0000313" key="12">
    <source>
        <dbReference type="Proteomes" id="UP000193467"/>
    </source>
</evidence>
<sequence length="514" mass="55058">MVNITYGALQAAAQQATGQPDDPFTIDPSGTDMIVNLAGGAVASYDPGDIAWILSCTALVWLMIPGVGLVRRKNALTLLMLTLLCMAIVSFQGYSLAFSETGGPFIGDLRHIVMRQVLEQPVPQANNKVPAIVYYIYQNMFAALVPAVFIGAAAERGRVLPACIFFFFWSTCVYCPVVHWIWAPEGWAFKLGVLDYAGGGPIEICSGVTGLVYSLFLGKRRGFGTSILSFKPHNVSFVIQGTVLLWVGWLGFNGGSTFAANVKAGLAIVNTNLAAGMGGLSWMLLDFRLERKWSAVGFCTGAISIFIGVVAAGVSNLLTTLKGFFAFDDAMDIYACHGVAGIVGLVFTGVFASADTSATDGYTAIAGGWLDGNWVQVGYQLAWVCAVWGWTFVVCWILMTLINLIPGCKFRTDEEGEIVGVDDAECGEWAYDFVHIRRDVESTSGMARVASHHGNREAAHVQHAVEEHAHGNPIVSGHEESAPTTANGSDKEMSEKGNEGRGSHSLATVGDQRL</sequence>
<evidence type="ECO:0000256" key="6">
    <source>
        <dbReference type="ARBA" id="ARBA00023136"/>
    </source>
</evidence>
<evidence type="ECO:0000256" key="1">
    <source>
        <dbReference type="ARBA" id="ARBA00004141"/>
    </source>
</evidence>
<evidence type="ECO:0000256" key="7">
    <source>
        <dbReference type="ARBA" id="ARBA00023177"/>
    </source>
</evidence>
<dbReference type="GO" id="GO:0005886">
    <property type="term" value="C:plasma membrane"/>
    <property type="evidence" value="ECO:0007669"/>
    <property type="project" value="TreeGrafter"/>
</dbReference>
<keyword evidence="6 9" id="KW-0472">Membrane</keyword>
<gene>
    <name evidence="11" type="ORF">BCR35DRAFT_310154</name>
</gene>
<keyword evidence="3" id="KW-0813">Transport</keyword>
<feature type="transmembrane region" description="Helical" evidence="9">
    <location>
        <begin position="194"/>
        <end position="215"/>
    </location>
</feature>
<evidence type="ECO:0000313" key="11">
    <source>
        <dbReference type="EMBL" id="ORY55168.1"/>
    </source>
</evidence>
<dbReference type="SUPFAM" id="SSF111352">
    <property type="entry name" value="Ammonium transporter"/>
    <property type="match status" value="1"/>
</dbReference>
<proteinExistence type="inferred from homology"/>
<feature type="compositionally biased region" description="Basic and acidic residues" evidence="8">
    <location>
        <begin position="489"/>
        <end position="502"/>
    </location>
</feature>
<dbReference type="AlphaFoldDB" id="A0A1Y2D7B2"/>
<feature type="transmembrane region" description="Helical" evidence="9">
    <location>
        <begin position="132"/>
        <end position="152"/>
    </location>
</feature>
<keyword evidence="7" id="KW-0924">Ammonia transport</keyword>